<dbReference type="InterPro" id="IPR006680">
    <property type="entry name" value="Amidohydro-rel"/>
</dbReference>
<accession>A0A0F5PPX4</accession>
<dbReference type="AlphaFoldDB" id="A0A0F5PPX4"/>
<feature type="binding site" evidence="7">
    <location>
        <position position="249"/>
    </location>
    <ligand>
        <name>4-imidazolone-5-propanoate</name>
        <dbReference type="ChEBI" id="CHEBI:77893"/>
    </ligand>
</feature>
<dbReference type="UniPathway" id="UPA00379">
    <property type="reaction ID" value="UER00551"/>
</dbReference>
<evidence type="ECO:0000256" key="6">
    <source>
        <dbReference type="ARBA" id="ARBA00023004"/>
    </source>
</evidence>
<dbReference type="RefSeq" id="WP_043884130.1">
    <property type="nucleotide sequence ID" value="NZ_ABXP02000032.1"/>
</dbReference>
<feature type="binding site" evidence="7">
    <location>
        <position position="78"/>
    </location>
    <ligand>
        <name>Fe(3+)</name>
        <dbReference type="ChEBI" id="CHEBI:29034"/>
    </ligand>
</feature>
<feature type="binding site" evidence="7">
    <location>
        <position position="76"/>
    </location>
    <ligand>
        <name>Zn(2+)</name>
        <dbReference type="ChEBI" id="CHEBI:29105"/>
    </ligand>
</feature>
<dbReference type="PANTHER" id="PTHR42752:SF1">
    <property type="entry name" value="IMIDAZOLONEPROPIONASE-RELATED"/>
    <property type="match status" value="1"/>
</dbReference>
<keyword evidence="5 7" id="KW-0862">Zinc</keyword>
<feature type="binding site" evidence="7">
    <location>
        <position position="324"/>
    </location>
    <ligand>
        <name>N-formimidoyl-L-glutamate</name>
        <dbReference type="ChEBI" id="CHEBI:58928"/>
    </ligand>
</feature>
<comment type="catalytic activity">
    <reaction evidence="7">
        <text>4-imidazolone-5-propanoate + H2O = N-formimidoyl-L-glutamate</text>
        <dbReference type="Rhea" id="RHEA:23660"/>
        <dbReference type="ChEBI" id="CHEBI:15377"/>
        <dbReference type="ChEBI" id="CHEBI:58928"/>
        <dbReference type="ChEBI" id="CHEBI:77893"/>
        <dbReference type="EC" id="3.5.2.7"/>
    </reaction>
</comment>
<keyword evidence="2 7" id="KW-0479">Metal-binding</keyword>
<comment type="pathway">
    <text evidence="7">Amino-acid degradation; L-histidine degradation into L-glutamate; N-formimidoyl-L-glutamate from L-histidine: step 3/3.</text>
</comment>
<dbReference type="CDD" id="cd01296">
    <property type="entry name" value="Imidazolone-5PH"/>
    <property type="match status" value="1"/>
</dbReference>
<feature type="binding site" evidence="7">
    <location>
        <position position="320"/>
    </location>
    <ligand>
        <name>Zn(2+)</name>
        <dbReference type="ChEBI" id="CHEBI:29105"/>
    </ligand>
</feature>
<name>A0A0F5PPX4_9THEO</name>
<feature type="binding site" evidence="7">
    <location>
        <position position="246"/>
    </location>
    <ligand>
        <name>Fe(3+)</name>
        <dbReference type="ChEBI" id="CHEBI:29034"/>
    </ligand>
</feature>
<evidence type="ECO:0000256" key="4">
    <source>
        <dbReference type="ARBA" id="ARBA00022808"/>
    </source>
</evidence>
<evidence type="ECO:0000256" key="5">
    <source>
        <dbReference type="ARBA" id="ARBA00022833"/>
    </source>
</evidence>
<dbReference type="EMBL" id="ABXP02000032">
    <property type="protein sequence ID" value="KKC30461.1"/>
    <property type="molecule type" value="Genomic_DNA"/>
</dbReference>
<dbReference type="SUPFAM" id="SSF51338">
    <property type="entry name" value="Composite domain of metallo-dependent hydrolases"/>
    <property type="match status" value="1"/>
</dbReference>
<dbReference type="GO" id="GO:0050480">
    <property type="term" value="F:imidazolonepropionase activity"/>
    <property type="evidence" value="ECO:0007669"/>
    <property type="project" value="UniProtKB-UniRule"/>
</dbReference>
<organism evidence="9 10">
    <name type="scientific">Caldanaerobacter subterraneus subsp. pacificus DSM 12653</name>
    <dbReference type="NCBI Taxonomy" id="391606"/>
    <lineage>
        <taxon>Bacteria</taxon>
        <taxon>Bacillati</taxon>
        <taxon>Bacillota</taxon>
        <taxon>Clostridia</taxon>
        <taxon>Thermoanaerobacterales</taxon>
        <taxon>Thermoanaerobacteraceae</taxon>
        <taxon>Caldanaerobacter</taxon>
    </lineage>
</organism>
<dbReference type="InterPro" id="IPR011059">
    <property type="entry name" value="Metal-dep_hydrolase_composite"/>
</dbReference>
<keyword evidence="7" id="KW-0963">Cytoplasm</keyword>
<feature type="binding site" evidence="7">
    <location>
        <position position="181"/>
    </location>
    <ligand>
        <name>4-imidazolone-5-propanoate</name>
        <dbReference type="ChEBI" id="CHEBI:77893"/>
    </ligand>
</feature>
<feature type="binding site" evidence="7">
    <location>
        <position position="325"/>
    </location>
    <ligand>
        <name>4-imidazolone-5-propanoate</name>
        <dbReference type="ChEBI" id="CHEBI:77893"/>
    </ligand>
</feature>
<keyword evidence="6 7" id="KW-0408">Iron</keyword>
<dbReference type="FunFam" id="3.20.20.140:FF:000007">
    <property type="entry name" value="Imidazolonepropionase"/>
    <property type="match status" value="1"/>
</dbReference>
<sequence length="415" mass="45688">MRADLLIYNIGKIYTPIGTKPLCGKDMEKIEEIENAYIAIKDGKILAAGKSPAAISAEREIDAKGMIALPGFVDPHTHVMHYGSRENEMALKLKGYSYIDILKQGGGIHSTVRATREASDEALLQKALKSLEIMLSHGVTTVEVKSGYGLNTEQEIRLLRLMNQLKSLSVVDIVPTFLGAHAIPQEFEENPWGYVEKVINEMLPKVKEEDLAEFCDVFCEEGAFDYEQSKKILEEAKKLGFRLKIHADELTHSKGGELAGILGAISADHLEEVSEEGIELMKKAGTVAVLLPGVSFFLNRPYADARRLIERGLPVALGTDYNPGTSPTENLQLIMSFAYINMKMRAEEILTAVTLNAACAIDRGDEIGTIEEGKRADIVLIDAPNLDYMMYHFGINHVNTVIKAKGNDVVVIGIK</sequence>
<reference evidence="9 10" key="2">
    <citation type="journal article" date="2015" name="BMC Genomics">
        <title>Analysis of three genomes within the thermophilic bacterial species Caldanaerobacter subterraneus with a focus on carbon monoxide dehydrogenase evolution and hydrolase diversity.</title>
        <authorList>
            <person name="Sant'Anna F.H."/>
            <person name="Lebedinsky A.V."/>
            <person name="Sokolova T.G."/>
            <person name="Robb F.T."/>
            <person name="Gonzalez J.M."/>
        </authorList>
    </citation>
    <scope>NUCLEOTIDE SEQUENCE [LARGE SCALE GENOMIC DNA]</scope>
    <source>
        <strain evidence="9 10">DSM 12653</strain>
    </source>
</reference>
<feature type="domain" description="Amidohydrolase-related" evidence="8">
    <location>
        <begin position="67"/>
        <end position="401"/>
    </location>
</feature>
<feature type="binding site" evidence="7">
    <location>
        <position position="320"/>
    </location>
    <ligand>
        <name>Fe(3+)</name>
        <dbReference type="ChEBI" id="CHEBI:29034"/>
    </ligand>
</feature>
<dbReference type="SUPFAM" id="SSF51556">
    <property type="entry name" value="Metallo-dependent hydrolases"/>
    <property type="match status" value="1"/>
</dbReference>
<dbReference type="GO" id="GO:0019556">
    <property type="term" value="P:L-histidine catabolic process to glutamate and formamide"/>
    <property type="evidence" value="ECO:0007669"/>
    <property type="project" value="UniProtKB-UniRule"/>
</dbReference>
<dbReference type="Gene3D" id="3.20.20.140">
    <property type="entry name" value="Metal-dependent hydrolases"/>
    <property type="match status" value="1"/>
</dbReference>
<reference evidence="9 10" key="1">
    <citation type="submission" date="2008-07" db="EMBL/GenBank/DDBJ databases">
        <authorList>
            <person name="Gonzalez J."/>
            <person name="Sokolova T."/>
            <person name="Ferriera S."/>
            <person name="Johnson J."/>
            <person name="Kravitz S."/>
            <person name="Beeson K."/>
            <person name="Sutton G."/>
            <person name="Rogers Y.-H."/>
            <person name="Friedman R."/>
            <person name="Frazier M."/>
            <person name="Venter J.C."/>
        </authorList>
    </citation>
    <scope>NUCLEOTIDE SEQUENCE [LARGE SCALE GENOMIC DNA]</scope>
    <source>
        <strain evidence="9 10">DSM 12653</strain>
    </source>
</reference>
<comment type="function">
    <text evidence="7">Catalyzes the hydrolytic cleavage of the carbon-nitrogen bond in imidazolone-5-propanoate to yield N-formimidoyl-L-glutamate. It is the third step in the universal histidine degradation pathway.</text>
</comment>
<dbReference type="PANTHER" id="PTHR42752">
    <property type="entry name" value="IMIDAZOLONEPROPIONASE"/>
    <property type="match status" value="1"/>
</dbReference>
<feature type="binding site" evidence="7">
    <location>
        <position position="85"/>
    </location>
    <ligand>
        <name>4-imidazolone-5-propanoate</name>
        <dbReference type="ChEBI" id="CHEBI:77893"/>
    </ligand>
</feature>
<feature type="binding site" evidence="7">
    <location>
        <position position="76"/>
    </location>
    <ligand>
        <name>Fe(3+)</name>
        <dbReference type="ChEBI" id="CHEBI:29034"/>
    </ligand>
</feature>
<evidence type="ECO:0000259" key="8">
    <source>
        <dbReference type="Pfam" id="PF01979"/>
    </source>
</evidence>
<dbReference type="GO" id="GO:0005506">
    <property type="term" value="F:iron ion binding"/>
    <property type="evidence" value="ECO:0007669"/>
    <property type="project" value="UniProtKB-UniRule"/>
</dbReference>
<feature type="binding site" evidence="7">
    <location>
        <position position="322"/>
    </location>
    <ligand>
        <name>N-formimidoyl-L-glutamate</name>
        <dbReference type="ChEBI" id="CHEBI:58928"/>
    </ligand>
</feature>
<evidence type="ECO:0000256" key="7">
    <source>
        <dbReference type="HAMAP-Rule" id="MF_00372"/>
    </source>
</evidence>
<dbReference type="GO" id="GO:0008270">
    <property type="term" value="F:zinc ion binding"/>
    <property type="evidence" value="ECO:0007669"/>
    <property type="project" value="UniProtKB-UniRule"/>
</dbReference>
<feature type="binding site" evidence="7">
    <location>
        <position position="246"/>
    </location>
    <ligand>
        <name>Zn(2+)</name>
        <dbReference type="ChEBI" id="CHEBI:29105"/>
    </ligand>
</feature>
<dbReference type="InterPro" id="IPR005920">
    <property type="entry name" value="HutI"/>
</dbReference>
<evidence type="ECO:0000256" key="1">
    <source>
        <dbReference type="ARBA" id="ARBA00012864"/>
    </source>
</evidence>
<dbReference type="Pfam" id="PF01979">
    <property type="entry name" value="Amidohydro_1"/>
    <property type="match status" value="1"/>
</dbReference>
<feature type="binding site" evidence="7">
    <location>
        <position position="78"/>
    </location>
    <ligand>
        <name>Zn(2+)</name>
        <dbReference type="ChEBI" id="CHEBI:29105"/>
    </ligand>
</feature>
<dbReference type="Gene3D" id="2.30.40.10">
    <property type="entry name" value="Urease, subunit C, domain 1"/>
    <property type="match status" value="1"/>
</dbReference>
<gene>
    <name evidence="7" type="primary">hutI</name>
    <name evidence="9" type="ORF">CDSM653_00475</name>
</gene>
<comment type="cofactor">
    <cofactor evidence="7">
        <name>Zn(2+)</name>
        <dbReference type="ChEBI" id="CHEBI:29105"/>
    </cofactor>
    <cofactor evidence="7">
        <name>Fe(3+)</name>
        <dbReference type="ChEBI" id="CHEBI:29034"/>
    </cofactor>
    <text evidence="7">Binds 1 zinc or iron ion per subunit.</text>
</comment>
<keyword evidence="4 7" id="KW-0369">Histidine metabolism</keyword>
<protein>
    <recommendedName>
        <fullName evidence="1 7">Imidazolonepropionase</fullName>
        <ecNumber evidence="1 7">3.5.2.7</ecNumber>
    </recommendedName>
    <alternativeName>
        <fullName evidence="7">Imidazolone-5-propionate hydrolase</fullName>
    </alternativeName>
</protein>
<evidence type="ECO:0000256" key="3">
    <source>
        <dbReference type="ARBA" id="ARBA00022801"/>
    </source>
</evidence>
<feature type="binding site" evidence="7">
    <location>
        <position position="148"/>
    </location>
    <ligand>
        <name>4-imidazolone-5-propanoate</name>
        <dbReference type="ChEBI" id="CHEBI:77893"/>
    </ligand>
</feature>
<dbReference type="HAMAP" id="MF_00372">
    <property type="entry name" value="HutI"/>
    <property type="match status" value="1"/>
</dbReference>
<keyword evidence="3 7" id="KW-0378">Hydrolase</keyword>
<evidence type="ECO:0000256" key="2">
    <source>
        <dbReference type="ARBA" id="ARBA00022723"/>
    </source>
</evidence>
<comment type="caution">
    <text evidence="9">The sequence shown here is derived from an EMBL/GenBank/DDBJ whole genome shotgun (WGS) entry which is preliminary data.</text>
</comment>
<evidence type="ECO:0000313" key="9">
    <source>
        <dbReference type="EMBL" id="KKC30461.1"/>
    </source>
</evidence>
<comment type="subcellular location">
    <subcellularLocation>
        <location evidence="7">Cytoplasm</location>
    </subcellularLocation>
</comment>
<dbReference type="GO" id="GO:0005737">
    <property type="term" value="C:cytoplasm"/>
    <property type="evidence" value="ECO:0007669"/>
    <property type="project" value="UniProtKB-SubCell"/>
</dbReference>
<dbReference type="Proteomes" id="UP000010146">
    <property type="component" value="Unassembled WGS sequence"/>
</dbReference>
<dbReference type="NCBIfam" id="TIGR01224">
    <property type="entry name" value="hutI"/>
    <property type="match status" value="1"/>
</dbReference>
<dbReference type="GO" id="GO:0019557">
    <property type="term" value="P:L-histidine catabolic process to glutamate and formate"/>
    <property type="evidence" value="ECO:0007669"/>
    <property type="project" value="UniProtKB-UniPathway"/>
</dbReference>
<dbReference type="InterPro" id="IPR032466">
    <property type="entry name" value="Metal_Hydrolase"/>
</dbReference>
<feature type="binding site" evidence="7">
    <location>
        <position position="148"/>
    </location>
    <ligand>
        <name>N-formimidoyl-L-glutamate</name>
        <dbReference type="ChEBI" id="CHEBI:58928"/>
    </ligand>
</feature>
<evidence type="ECO:0000313" key="10">
    <source>
        <dbReference type="Proteomes" id="UP000010146"/>
    </source>
</evidence>
<reference evidence="10" key="3">
    <citation type="submission" date="2015-02" db="EMBL/GenBank/DDBJ databases">
        <title>Genome analysis of three genomes within the thermophilic hydrogenogenic bacterial species Caldanaerobacter subterraneus.</title>
        <authorList>
            <person name="Sant'Anna F.H."/>
            <person name="Lebedinsky A."/>
            <person name="Sokolova T."/>
            <person name="Robb F.T."/>
            <person name="Gonzalez J.M."/>
        </authorList>
    </citation>
    <scope>NUCLEOTIDE SEQUENCE [LARGE SCALE GENOMIC DNA]</scope>
    <source>
        <strain evidence="10">DSM 12653</strain>
    </source>
</reference>
<comment type="similarity">
    <text evidence="7">Belongs to the metallo-dependent hydrolases superfamily. HutI family.</text>
</comment>
<dbReference type="EC" id="3.5.2.7" evidence="1 7"/>
<proteinExistence type="inferred from homology"/>